<comment type="subcellular location">
    <subcellularLocation>
        <location evidence="1">Membrane</location>
        <topology evidence="1">Single-pass membrane protein</topology>
    </subcellularLocation>
</comment>
<dbReference type="EMBL" id="PP856017">
    <property type="protein sequence ID" value="XBS47568.1"/>
    <property type="molecule type" value="Genomic_DNA"/>
</dbReference>
<dbReference type="InterPro" id="IPR001270">
    <property type="entry name" value="ClpA/B"/>
</dbReference>
<dbReference type="GO" id="GO:0016887">
    <property type="term" value="F:ATP hydrolysis activity"/>
    <property type="evidence" value="ECO:0007669"/>
    <property type="project" value="InterPro"/>
</dbReference>
<dbReference type="InterPro" id="IPR050747">
    <property type="entry name" value="Mitochondrial_chaperone_BCS1"/>
</dbReference>
<keyword evidence="3" id="KW-0472">Membrane</keyword>
<dbReference type="SMART" id="SM00382">
    <property type="entry name" value="AAA"/>
    <property type="match status" value="1"/>
</dbReference>
<protein>
    <submittedName>
        <fullName evidence="6">AAA-family ATPase</fullName>
    </submittedName>
</protein>
<dbReference type="Pfam" id="PF00004">
    <property type="entry name" value="AAA"/>
    <property type="match status" value="1"/>
</dbReference>
<evidence type="ECO:0000313" key="6">
    <source>
        <dbReference type="EMBL" id="XBS47568.1"/>
    </source>
</evidence>
<dbReference type="PROSITE" id="PS00674">
    <property type="entry name" value="AAA"/>
    <property type="match status" value="1"/>
</dbReference>
<dbReference type="InterPro" id="IPR003959">
    <property type="entry name" value="ATPase_AAA_core"/>
</dbReference>
<dbReference type="InterPro" id="IPR027417">
    <property type="entry name" value="P-loop_NTPase"/>
</dbReference>
<dbReference type="SMART" id="SM01024">
    <property type="entry name" value="BCS1_N"/>
    <property type="match status" value="1"/>
</dbReference>
<dbReference type="Pfam" id="PF08740">
    <property type="entry name" value="BCS1_N"/>
    <property type="match status" value="1"/>
</dbReference>
<dbReference type="PRINTS" id="PR00300">
    <property type="entry name" value="CLPPROTEASEA"/>
</dbReference>
<feature type="transmembrane region" description="Helical" evidence="3">
    <location>
        <begin position="20"/>
        <end position="36"/>
    </location>
</feature>
<dbReference type="InterPro" id="IPR014851">
    <property type="entry name" value="BCS1_N"/>
</dbReference>
<feature type="domain" description="AAA+ ATPase" evidence="4">
    <location>
        <begin position="231"/>
        <end position="364"/>
    </location>
</feature>
<keyword evidence="3" id="KW-1133">Transmembrane helix</keyword>
<dbReference type="Gene3D" id="3.40.50.300">
    <property type="entry name" value="P-loop containing nucleotide triphosphate hydrolases"/>
    <property type="match status" value="1"/>
</dbReference>
<dbReference type="PANTHER" id="PTHR23070">
    <property type="entry name" value="BCS1 AAA-TYPE ATPASE"/>
    <property type="match status" value="1"/>
</dbReference>
<evidence type="ECO:0000259" key="5">
    <source>
        <dbReference type="SMART" id="SM01024"/>
    </source>
</evidence>
<name>A0AAU7PH45_9VIRU</name>
<accession>A0AAU7PH45</accession>
<evidence type="ECO:0000259" key="4">
    <source>
        <dbReference type="SMART" id="SM00382"/>
    </source>
</evidence>
<evidence type="ECO:0000256" key="1">
    <source>
        <dbReference type="ARBA" id="ARBA00004167"/>
    </source>
</evidence>
<dbReference type="InterPro" id="IPR003960">
    <property type="entry name" value="ATPase_AAA_CS"/>
</dbReference>
<gene>
    <name evidence="6" type="ORF">SURPRISE13_018</name>
</gene>
<dbReference type="InterPro" id="IPR003593">
    <property type="entry name" value="AAA+_ATPase"/>
</dbReference>
<comment type="similarity">
    <text evidence="2">Belongs to the AAA ATPase family. BCS1 subfamily.</text>
</comment>
<sequence length="437" mass="50465">MNWIVEVFRQYNAATQANPLLATMILPIVGGLMYFMKDVPKKVWDFIVSYSTVTMWLNNAGYDGNLDAYNMFDKWFMQSGYGRFSRSFFMFRQYRDDMFADETVYKPYRLGVGDGWHFFFYKRRFFWFNKGKLESGGSEKQKEEIMLRTFGWKQSAFQELVELFNTKKGGADDVFIHKFDATNKSWEQVGKVPLRDISTFCMNEDIKAEILNKITEFTNRRDWYRKKGLTYKESFLFLGPPGTGKTTLCKLLAAYFKKDLYVIDLTDHTNASLVDALAKIKPGSFVLMEDVDQAGNAVKDRNKKKELVDMVMDMNCLTMSGFLNAFDGVVGLDNIIVLMTTNRPDDLDSAVRRKSRINNEYLIDEIGTKEIWAYATLMYELDDKILQPHPGVLAFLNSDIRLPGCEVENAFKENPESLSDFLTEIAARGNERLKKAA</sequence>
<evidence type="ECO:0000256" key="2">
    <source>
        <dbReference type="ARBA" id="ARBA00007448"/>
    </source>
</evidence>
<proteinExistence type="inferred from homology"/>
<evidence type="ECO:0000256" key="3">
    <source>
        <dbReference type="SAM" id="Phobius"/>
    </source>
</evidence>
<reference evidence="6" key="1">
    <citation type="submission" date="2024-05" db="EMBL/GenBank/DDBJ databases">
        <title>Isolation and characterization of the novel Burkholderia jumbo bacteriophage Surprise13.</title>
        <authorList>
            <person name="Supina B.S.I."/>
            <person name="Dennis J."/>
        </authorList>
    </citation>
    <scope>NUCLEOTIDE SEQUENCE</scope>
</reference>
<dbReference type="GO" id="GO:0005524">
    <property type="term" value="F:ATP binding"/>
    <property type="evidence" value="ECO:0007669"/>
    <property type="project" value="InterPro"/>
</dbReference>
<keyword evidence="3" id="KW-0812">Transmembrane</keyword>
<organism evidence="6">
    <name type="scientific">Burkholderia phage vB_BgluM-SURPRISE13</name>
    <dbReference type="NCBI Taxonomy" id="3159457"/>
    <lineage>
        <taxon>Viruses</taxon>
    </lineage>
</organism>
<dbReference type="GO" id="GO:0016020">
    <property type="term" value="C:membrane"/>
    <property type="evidence" value="ECO:0007669"/>
    <property type="project" value="UniProtKB-SubCell"/>
</dbReference>
<dbReference type="SUPFAM" id="SSF52540">
    <property type="entry name" value="P-loop containing nucleoside triphosphate hydrolases"/>
    <property type="match status" value="1"/>
</dbReference>
<feature type="domain" description="BCS1 N-terminal" evidence="5">
    <location>
        <begin position="27"/>
        <end position="200"/>
    </location>
</feature>